<dbReference type="KEGG" id="cthr:CTHT_0011420"/>
<dbReference type="GeneID" id="18255180"/>
<organism evidence="4">
    <name type="scientific">Chaetomium thermophilum (strain DSM 1495 / CBS 144.50 / IMI 039719)</name>
    <name type="common">Thermochaetoides thermophila</name>
    <dbReference type="NCBI Taxonomy" id="759272"/>
    <lineage>
        <taxon>Eukaryota</taxon>
        <taxon>Fungi</taxon>
        <taxon>Dikarya</taxon>
        <taxon>Ascomycota</taxon>
        <taxon>Pezizomycotina</taxon>
        <taxon>Sordariomycetes</taxon>
        <taxon>Sordariomycetidae</taxon>
        <taxon>Sordariales</taxon>
        <taxon>Chaetomiaceae</taxon>
        <taxon>Thermochaetoides</taxon>
    </lineage>
</organism>
<dbReference type="EMBL" id="GL988039">
    <property type="protein sequence ID" value="EGS22669.1"/>
    <property type="molecule type" value="Genomic_DNA"/>
</dbReference>
<dbReference type="Pfam" id="PF20233">
    <property type="entry name" value="DUF6590"/>
    <property type="match status" value="1"/>
</dbReference>
<reference evidence="3 4" key="1">
    <citation type="journal article" date="2011" name="Cell">
        <title>Insight into structure and assembly of the nuclear pore complex by utilizing the genome of a eukaryotic thermophile.</title>
        <authorList>
            <person name="Amlacher S."/>
            <person name="Sarges P."/>
            <person name="Flemming D."/>
            <person name="van Noort V."/>
            <person name="Kunze R."/>
            <person name="Devos D.P."/>
            <person name="Arumugam M."/>
            <person name="Bork P."/>
            <person name="Hurt E."/>
        </authorList>
    </citation>
    <scope>NUCLEOTIDE SEQUENCE [LARGE SCALE GENOMIC DNA]</scope>
    <source>
        <strain evidence="4">DSM 1495 / CBS 144.50 / IMI 039719</strain>
    </source>
</reference>
<sequence>MARRPPSTPAEASGPVCDSASKEDLRSTDRIEQPTSPSQAQEELIFWTWSDERHCWVAEGRELQPTASGSDSTRWEWDDDAKDWVKKFPNGQYIRYADYQKPPTRLNSESRGFEVVKMPKRFFIPGRIFKMMWYEPAPEAQTELSPDSKLDKKCQAFGEEAESRPIARYRWFVVVQRRYDHSICFSVTTYKKGASKTSRSDNVAVLYRVTVDPPLPYDDEKFMRTPIAVIVEDPEHYIAPTARLDCKRVYTVEDGMKVKKIGRVHPRWVPVLEKYYQQAVNS</sequence>
<feature type="compositionally biased region" description="Basic and acidic residues" evidence="1">
    <location>
        <begin position="20"/>
        <end position="32"/>
    </location>
</feature>
<feature type="domain" description="DUF6590" evidence="2">
    <location>
        <begin position="120"/>
        <end position="273"/>
    </location>
</feature>
<gene>
    <name evidence="3" type="ORF">CTHT_0011420</name>
</gene>
<evidence type="ECO:0000256" key="1">
    <source>
        <dbReference type="SAM" id="MobiDB-lite"/>
    </source>
</evidence>
<keyword evidence="4" id="KW-1185">Reference proteome</keyword>
<dbReference type="Proteomes" id="UP000008066">
    <property type="component" value="Unassembled WGS sequence"/>
</dbReference>
<evidence type="ECO:0000259" key="2">
    <source>
        <dbReference type="Pfam" id="PF20233"/>
    </source>
</evidence>
<evidence type="ECO:0000313" key="3">
    <source>
        <dbReference type="EMBL" id="EGS22669.1"/>
    </source>
</evidence>
<dbReference type="InterPro" id="IPR046497">
    <property type="entry name" value="DUF6590"/>
</dbReference>
<feature type="region of interest" description="Disordered" evidence="1">
    <location>
        <begin position="1"/>
        <end position="42"/>
    </location>
</feature>
<dbReference type="OrthoDB" id="3559580at2759"/>
<dbReference type="AlphaFoldDB" id="G0S0V9"/>
<accession>G0S0V9</accession>
<dbReference type="HOGENOM" id="CLU_986960_0_0_1"/>
<proteinExistence type="predicted"/>
<dbReference type="eggNOG" id="ENOG502RQVF">
    <property type="taxonomic scope" value="Eukaryota"/>
</dbReference>
<evidence type="ECO:0000313" key="4">
    <source>
        <dbReference type="Proteomes" id="UP000008066"/>
    </source>
</evidence>
<name>G0S0V9_CHATD</name>
<protein>
    <recommendedName>
        <fullName evidence="2">DUF6590 domain-containing protein</fullName>
    </recommendedName>
</protein>
<dbReference type="RefSeq" id="XP_006691661.1">
    <property type="nucleotide sequence ID" value="XM_006691598.1"/>
</dbReference>